<dbReference type="PANTHER" id="PTHR33154:SF33">
    <property type="entry name" value="TRANSCRIPTIONAL REPRESSOR SDPR"/>
    <property type="match status" value="1"/>
</dbReference>
<dbReference type="SUPFAM" id="SSF55961">
    <property type="entry name" value="Bet v1-like"/>
    <property type="match status" value="1"/>
</dbReference>
<dbReference type="InterPro" id="IPR023393">
    <property type="entry name" value="START-like_dom_sf"/>
</dbReference>
<keyword evidence="2" id="KW-0805">Transcription regulation</keyword>
<dbReference type="Gene3D" id="1.10.10.10">
    <property type="entry name" value="Winged helix-like DNA-binding domain superfamily/Winged helix DNA-binding domain"/>
    <property type="match status" value="1"/>
</dbReference>
<evidence type="ECO:0000256" key="1">
    <source>
        <dbReference type="ARBA" id="ARBA00006817"/>
    </source>
</evidence>
<reference evidence="6" key="1">
    <citation type="journal article" date="2014" name="Int. J. Syst. Evol. Microbiol.">
        <title>Complete genome sequence of Corynebacterium casei LMG S-19264T (=DSM 44701T), isolated from a smear-ripened cheese.</title>
        <authorList>
            <consortium name="US DOE Joint Genome Institute (JGI-PGF)"/>
            <person name="Walter F."/>
            <person name="Albersmeier A."/>
            <person name="Kalinowski J."/>
            <person name="Ruckert C."/>
        </authorList>
    </citation>
    <scope>NUCLEOTIDE SEQUENCE</scope>
    <source>
        <strain evidence="6">CGMCC 1.8984</strain>
    </source>
</reference>
<keyword evidence="7" id="KW-1185">Reference proteome</keyword>
<feature type="domain" description="HTH arsR-type" evidence="5">
    <location>
        <begin position="1"/>
        <end position="87"/>
    </location>
</feature>
<dbReference type="PRINTS" id="PR00778">
    <property type="entry name" value="HTHARSR"/>
</dbReference>
<dbReference type="InterPro" id="IPR013538">
    <property type="entry name" value="ASHA1/2-like_C"/>
</dbReference>
<dbReference type="CDD" id="cd00090">
    <property type="entry name" value="HTH_ARSR"/>
    <property type="match status" value="1"/>
</dbReference>
<sequence>MHERLAALADPARWRIVELLAERPRAVGVVASLTGLRQPQATKHLQTLERAGLVVARRFGQRRIYALQVDAVQSVIAELMRVAAIAHENRANRETYDQYASQVDAEVLAADRDRWADEREYVFRRTLTASRDTVWRHLTLPELVPEWWATDGLRLSHIEFSTRPGDRLVQLYTGDDVGEGADSVIGRAEGVVESVTPAERLAFRLSPVLPDGSTAFNGHYTYSLTEAGENTELEVRLRISDSTVPSAEFIAGVQLGWDQCLDKLAAAVAVSTSRNTTTMNTITSKETDD</sequence>
<dbReference type="EMBL" id="BMMD01000006">
    <property type="protein sequence ID" value="GGJ77364.1"/>
    <property type="molecule type" value="Genomic_DNA"/>
</dbReference>
<keyword evidence="3" id="KW-0238">DNA-binding</keyword>
<dbReference type="Gene3D" id="3.30.530.20">
    <property type="match status" value="1"/>
</dbReference>
<dbReference type="InterPro" id="IPR011991">
    <property type="entry name" value="ArsR-like_HTH"/>
</dbReference>
<dbReference type="InterPro" id="IPR036388">
    <property type="entry name" value="WH-like_DNA-bd_sf"/>
</dbReference>
<name>A0A917PGN5_9MICO</name>
<dbReference type="PROSITE" id="PS50987">
    <property type="entry name" value="HTH_ARSR_2"/>
    <property type="match status" value="1"/>
</dbReference>
<dbReference type="Proteomes" id="UP000636956">
    <property type="component" value="Unassembled WGS sequence"/>
</dbReference>
<dbReference type="InterPro" id="IPR036390">
    <property type="entry name" value="WH_DNA-bd_sf"/>
</dbReference>
<dbReference type="AlphaFoldDB" id="A0A917PGN5"/>
<evidence type="ECO:0000313" key="7">
    <source>
        <dbReference type="Proteomes" id="UP000636956"/>
    </source>
</evidence>
<gene>
    <name evidence="6" type="ORF">GCM10011372_14530</name>
</gene>
<dbReference type="PANTHER" id="PTHR33154">
    <property type="entry name" value="TRANSCRIPTIONAL REGULATOR, ARSR FAMILY"/>
    <property type="match status" value="1"/>
</dbReference>
<evidence type="ECO:0000256" key="2">
    <source>
        <dbReference type="ARBA" id="ARBA00023015"/>
    </source>
</evidence>
<keyword evidence="4" id="KW-0804">Transcription</keyword>
<dbReference type="Pfam" id="PF12840">
    <property type="entry name" value="HTH_20"/>
    <property type="match status" value="1"/>
</dbReference>
<dbReference type="GO" id="GO:0003700">
    <property type="term" value="F:DNA-binding transcription factor activity"/>
    <property type="evidence" value="ECO:0007669"/>
    <property type="project" value="InterPro"/>
</dbReference>
<dbReference type="GO" id="GO:0003677">
    <property type="term" value="F:DNA binding"/>
    <property type="evidence" value="ECO:0007669"/>
    <property type="project" value="UniProtKB-KW"/>
</dbReference>
<dbReference type="InterPro" id="IPR001845">
    <property type="entry name" value="HTH_ArsR_DNA-bd_dom"/>
</dbReference>
<dbReference type="InterPro" id="IPR051081">
    <property type="entry name" value="HTH_MetalResp_TranReg"/>
</dbReference>
<comment type="similarity">
    <text evidence="1">Belongs to the AHA1 family.</text>
</comment>
<evidence type="ECO:0000256" key="3">
    <source>
        <dbReference type="ARBA" id="ARBA00023125"/>
    </source>
</evidence>
<dbReference type="CDD" id="cd07814">
    <property type="entry name" value="SRPBCC_CalC_Aha1-like"/>
    <property type="match status" value="1"/>
</dbReference>
<evidence type="ECO:0000259" key="5">
    <source>
        <dbReference type="PROSITE" id="PS50987"/>
    </source>
</evidence>
<protein>
    <submittedName>
        <fullName evidence="6">ArsR family transcriptional regulator</fullName>
    </submittedName>
</protein>
<dbReference type="Pfam" id="PF08327">
    <property type="entry name" value="AHSA1"/>
    <property type="match status" value="1"/>
</dbReference>
<accession>A0A917PGN5</accession>
<evidence type="ECO:0000313" key="6">
    <source>
        <dbReference type="EMBL" id="GGJ77364.1"/>
    </source>
</evidence>
<comment type="caution">
    <text evidence="6">The sequence shown here is derived from an EMBL/GenBank/DDBJ whole genome shotgun (WGS) entry which is preliminary data.</text>
</comment>
<reference evidence="6" key="2">
    <citation type="submission" date="2020-09" db="EMBL/GenBank/DDBJ databases">
        <authorList>
            <person name="Sun Q."/>
            <person name="Zhou Y."/>
        </authorList>
    </citation>
    <scope>NUCLEOTIDE SEQUENCE</scope>
    <source>
        <strain evidence="6">CGMCC 1.8984</strain>
    </source>
</reference>
<organism evidence="6 7">
    <name type="scientific">Agromyces bauzanensis</name>
    <dbReference type="NCBI Taxonomy" id="1308924"/>
    <lineage>
        <taxon>Bacteria</taxon>
        <taxon>Bacillati</taxon>
        <taxon>Actinomycetota</taxon>
        <taxon>Actinomycetes</taxon>
        <taxon>Micrococcales</taxon>
        <taxon>Microbacteriaceae</taxon>
        <taxon>Agromyces</taxon>
    </lineage>
</organism>
<dbReference type="SUPFAM" id="SSF46785">
    <property type="entry name" value="Winged helix' DNA-binding domain"/>
    <property type="match status" value="1"/>
</dbReference>
<proteinExistence type="inferred from homology"/>
<evidence type="ECO:0000256" key="4">
    <source>
        <dbReference type="ARBA" id="ARBA00023163"/>
    </source>
</evidence>
<dbReference type="SMART" id="SM00418">
    <property type="entry name" value="HTH_ARSR"/>
    <property type="match status" value="1"/>
</dbReference>
<dbReference type="NCBIfam" id="NF033788">
    <property type="entry name" value="HTH_metalloreg"/>
    <property type="match status" value="1"/>
</dbReference>
<dbReference type="RefSeq" id="WP_188742763.1">
    <property type="nucleotide sequence ID" value="NZ_BAABFW010000015.1"/>
</dbReference>